<keyword evidence="2" id="KW-0548">Nucleotidyltransferase</keyword>
<feature type="transmembrane region" description="Helical" evidence="1">
    <location>
        <begin position="70"/>
        <end position="93"/>
    </location>
</feature>
<gene>
    <name evidence="2" type="ORF">BpHYR1_016149</name>
</gene>
<dbReference type="EMBL" id="REGN01002937">
    <property type="protein sequence ID" value="RNA25353.1"/>
    <property type="molecule type" value="Genomic_DNA"/>
</dbReference>
<comment type="caution">
    <text evidence="2">The sequence shown here is derived from an EMBL/GenBank/DDBJ whole genome shotgun (WGS) entry which is preliminary data.</text>
</comment>
<keyword evidence="1" id="KW-0812">Transmembrane</keyword>
<evidence type="ECO:0000313" key="3">
    <source>
        <dbReference type="Proteomes" id="UP000276133"/>
    </source>
</evidence>
<protein>
    <submittedName>
        <fullName evidence="2">RNA-directed DNA polymerase from mobile element jockey</fullName>
    </submittedName>
</protein>
<keyword evidence="3" id="KW-1185">Reference proteome</keyword>
<reference evidence="2 3" key="1">
    <citation type="journal article" date="2018" name="Sci. Rep.">
        <title>Genomic signatures of local adaptation to the degree of environmental predictability in rotifers.</title>
        <authorList>
            <person name="Franch-Gras L."/>
            <person name="Hahn C."/>
            <person name="Garcia-Roger E.M."/>
            <person name="Carmona M.J."/>
            <person name="Serra M."/>
            <person name="Gomez A."/>
        </authorList>
    </citation>
    <scope>NUCLEOTIDE SEQUENCE [LARGE SCALE GENOMIC DNA]</scope>
    <source>
        <strain evidence="2">HYR1</strain>
    </source>
</reference>
<organism evidence="2 3">
    <name type="scientific">Brachionus plicatilis</name>
    <name type="common">Marine rotifer</name>
    <name type="synonym">Brachionus muelleri</name>
    <dbReference type="NCBI Taxonomy" id="10195"/>
    <lineage>
        <taxon>Eukaryota</taxon>
        <taxon>Metazoa</taxon>
        <taxon>Spiralia</taxon>
        <taxon>Gnathifera</taxon>
        <taxon>Rotifera</taxon>
        <taxon>Eurotatoria</taxon>
        <taxon>Monogononta</taxon>
        <taxon>Pseudotrocha</taxon>
        <taxon>Ploima</taxon>
        <taxon>Brachionidae</taxon>
        <taxon>Brachionus</taxon>
    </lineage>
</organism>
<proteinExistence type="predicted"/>
<keyword evidence="2" id="KW-0695">RNA-directed DNA polymerase</keyword>
<keyword evidence="1" id="KW-0472">Membrane</keyword>
<keyword evidence="1" id="KW-1133">Transmembrane helix</keyword>
<evidence type="ECO:0000313" key="2">
    <source>
        <dbReference type="EMBL" id="RNA25353.1"/>
    </source>
</evidence>
<dbReference type="Proteomes" id="UP000276133">
    <property type="component" value="Unassembled WGS sequence"/>
</dbReference>
<accession>A0A3M7RP61</accession>
<dbReference type="GO" id="GO:0003964">
    <property type="term" value="F:RNA-directed DNA polymerase activity"/>
    <property type="evidence" value="ECO:0007669"/>
    <property type="project" value="UniProtKB-KW"/>
</dbReference>
<name>A0A3M7RP61_BRAPC</name>
<dbReference type="OrthoDB" id="8064698at2759"/>
<keyword evidence="2" id="KW-0808">Transferase</keyword>
<evidence type="ECO:0000256" key="1">
    <source>
        <dbReference type="SAM" id="Phobius"/>
    </source>
</evidence>
<sequence length="102" mass="11569">MHVGDNNDCYEYMLGDHTLEKTTKERDLGIIITNDLKWTEQSKRAASRATMIACRIKLTFSYFSLDLVNLLYKSFVLQSVPVILFGGVTLNCLNRCKGDSQS</sequence>
<dbReference type="AlphaFoldDB" id="A0A3M7RP61"/>